<dbReference type="Proteomes" id="UP001302429">
    <property type="component" value="Chromosome"/>
</dbReference>
<evidence type="ECO:0000256" key="4">
    <source>
        <dbReference type="ARBA" id="ARBA00023136"/>
    </source>
</evidence>
<reference evidence="7 8" key="1">
    <citation type="submission" date="2023-10" db="EMBL/GenBank/DDBJ databases">
        <title>Complete genome sequence of a Sphingomonadaceae bacterium.</title>
        <authorList>
            <person name="Yan C."/>
        </authorList>
    </citation>
    <scope>NUCLEOTIDE SEQUENCE [LARGE SCALE GENOMIC DNA]</scope>
    <source>
        <strain evidence="7 8">SCSIO 66989</strain>
    </source>
</reference>
<feature type="signal peptide" evidence="6">
    <location>
        <begin position="1"/>
        <end position="36"/>
    </location>
</feature>
<proteinExistence type="inferred from homology"/>
<name>A0AA97F624_9SPHN</name>
<dbReference type="PANTHER" id="PTHR38776">
    <property type="entry name" value="MLTA-INTERACTING PROTEIN-RELATED"/>
    <property type="match status" value="1"/>
</dbReference>
<dbReference type="EMBL" id="CP136594">
    <property type="protein sequence ID" value="WOE74891.1"/>
    <property type="molecule type" value="Genomic_DNA"/>
</dbReference>
<evidence type="ECO:0000256" key="3">
    <source>
        <dbReference type="ARBA" id="ARBA00022729"/>
    </source>
</evidence>
<keyword evidence="4" id="KW-0472">Membrane</keyword>
<dbReference type="AlphaFoldDB" id="A0AA97F624"/>
<dbReference type="RefSeq" id="WP_317081310.1">
    <property type="nucleotide sequence ID" value="NZ_CP136594.1"/>
</dbReference>
<evidence type="ECO:0000256" key="5">
    <source>
        <dbReference type="ARBA" id="ARBA00023237"/>
    </source>
</evidence>
<evidence type="ECO:0000256" key="6">
    <source>
        <dbReference type="SAM" id="SignalP"/>
    </source>
</evidence>
<protein>
    <submittedName>
        <fullName evidence="7">MipA/OmpV family protein</fullName>
    </submittedName>
</protein>
<evidence type="ECO:0000313" key="8">
    <source>
        <dbReference type="Proteomes" id="UP001302429"/>
    </source>
</evidence>
<organism evidence="7 8">
    <name type="scientific">Alterisphingorhabdus coralli</name>
    <dbReference type="NCBI Taxonomy" id="3071408"/>
    <lineage>
        <taxon>Bacteria</taxon>
        <taxon>Pseudomonadati</taxon>
        <taxon>Pseudomonadota</taxon>
        <taxon>Alphaproteobacteria</taxon>
        <taxon>Sphingomonadales</taxon>
        <taxon>Sphingomonadaceae</taxon>
        <taxon>Alterisphingorhabdus (ex Yan et al. 2024)</taxon>
    </lineage>
</organism>
<dbReference type="PANTHER" id="PTHR38776:SF1">
    <property type="entry name" value="MLTA-INTERACTING PROTEIN-RELATED"/>
    <property type="match status" value="1"/>
</dbReference>
<evidence type="ECO:0000313" key="7">
    <source>
        <dbReference type="EMBL" id="WOE74891.1"/>
    </source>
</evidence>
<feature type="chain" id="PRO_5041719714" evidence="6">
    <location>
        <begin position="37"/>
        <end position="358"/>
    </location>
</feature>
<comment type="subcellular location">
    <subcellularLocation>
        <location evidence="1">Cell outer membrane</location>
    </subcellularLocation>
</comment>
<keyword evidence="8" id="KW-1185">Reference proteome</keyword>
<accession>A0AA97F624</accession>
<sequence length="358" mass="37403">MALSKPKNLRGPKFSKSSSYVAIAATALCITSPALAEDETAPPEFQQDETITPVNVADTVMFADQSADPITGLNPATLDAMASKAQQQGPLTKEEIEMMKNLATSVFAGDFLTIGAGVGMVPSYQGSDNYVLFPAPQIVGQVDGFQFAAVGPGLSVDLIREKPLDRINIIAGPLIRGNLNRVIRSQINDPVVEALGDLDVAIEVGGRFGVGITGVLSRFDTLSFTTNVAFDVAGAHGGMVVTPSINYRRPIGKATFFRASVSTEWADGDYTDYYFGIDGAGSIASGLPTFTGGSGFNSVSGNILLTHDLSGNAFDGGWGVFGLVSLSRLREDAAASPITSIRGDADQAILAGGVTYTF</sequence>
<keyword evidence="3 6" id="KW-0732">Signal</keyword>
<dbReference type="GO" id="GO:0009279">
    <property type="term" value="C:cell outer membrane"/>
    <property type="evidence" value="ECO:0007669"/>
    <property type="project" value="UniProtKB-SubCell"/>
</dbReference>
<dbReference type="Pfam" id="PF06629">
    <property type="entry name" value="MipA"/>
    <property type="match status" value="1"/>
</dbReference>
<dbReference type="KEGG" id="acoa:RB602_13785"/>
<gene>
    <name evidence="7" type="ORF">RB602_13785</name>
</gene>
<keyword evidence="5" id="KW-0998">Cell outer membrane</keyword>
<evidence type="ECO:0000256" key="1">
    <source>
        <dbReference type="ARBA" id="ARBA00004442"/>
    </source>
</evidence>
<evidence type="ECO:0000256" key="2">
    <source>
        <dbReference type="ARBA" id="ARBA00005722"/>
    </source>
</evidence>
<dbReference type="InterPro" id="IPR010583">
    <property type="entry name" value="MipA"/>
</dbReference>
<comment type="similarity">
    <text evidence="2">Belongs to the MipA/OmpV family.</text>
</comment>